<keyword evidence="3" id="KW-1185">Reference proteome</keyword>
<evidence type="ECO:0000313" key="2">
    <source>
        <dbReference type="EMBL" id="EHN11771.1"/>
    </source>
</evidence>
<comment type="caution">
    <text evidence="2">The sequence shown here is derived from an EMBL/GenBank/DDBJ whole genome shotgun (WGS) entry which is preliminary data.</text>
</comment>
<dbReference type="SUPFAM" id="SSF51735">
    <property type="entry name" value="NAD(P)-binding Rossmann-fold domains"/>
    <property type="match status" value="1"/>
</dbReference>
<dbReference type="Proteomes" id="UP000005143">
    <property type="component" value="Unassembled WGS sequence"/>
</dbReference>
<name>H0E3H4_9ACTN</name>
<proteinExistence type="predicted"/>
<dbReference type="EMBL" id="AGUD01000071">
    <property type="protein sequence ID" value="EHN11771.1"/>
    <property type="molecule type" value="Genomic_DNA"/>
</dbReference>
<dbReference type="InterPro" id="IPR001509">
    <property type="entry name" value="Epimerase_deHydtase"/>
</dbReference>
<dbReference type="AlphaFoldDB" id="H0E3H4"/>
<feature type="domain" description="NAD-dependent epimerase/dehydratase" evidence="1">
    <location>
        <begin position="10"/>
        <end position="226"/>
    </location>
</feature>
<dbReference type="InterPro" id="IPR036291">
    <property type="entry name" value="NAD(P)-bd_dom_sf"/>
</dbReference>
<dbReference type="Gene3D" id="3.40.50.720">
    <property type="entry name" value="NAD(P)-binding Rossmann-like Domain"/>
    <property type="match status" value="1"/>
</dbReference>
<gene>
    <name evidence="2" type="ORF">PAI11_13450</name>
</gene>
<sequence length="407" mass="43314">MAGMSGGARVLVTAASSRLGALVVGELERRPDVETVIAVDERPPAAPFGAAEFVRLGAGYAQLPRVARAAAVDVLVDMRAAAAVARLDDRALAAHDAITERITAACVEPGSTLRRLVTVGSVHRYGWHRDLPAFVTEDTPPPEPPRGPLQRALAGIETEARGAVERHGSLELAIVRLADTVGPAGTGLLQAADRLPLLPTVLGFDPPIQVVHEEDAARAVAHVVRHELTGTYLVAADGTLSLSEALRELERSYAPLLPPWGVGLLAGVLQRAGLRTALDLAGQLRHGRGLDNRRLKASGFSFRATTREALRAASGVRRRRRVLHPGEPAPYEPEVEAFLRYSPSVRDGDPNAHDDAGPGIGALEVDALVALLPSLDPEALRALRAHEDAGPARRRILDEIDLLLQRS</sequence>
<evidence type="ECO:0000259" key="1">
    <source>
        <dbReference type="Pfam" id="PF01370"/>
    </source>
</evidence>
<organism evidence="2 3">
    <name type="scientific">Patulibacter medicamentivorans</name>
    <dbReference type="NCBI Taxonomy" id="1097667"/>
    <lineage>
        <taxon>Bacteria</taxon>
        <taxon>Bacillati</taxon>
        <taxon>Actinomycetota</taxon>
        <taxon>Thermoleophilia</taxon>
        <taxon>Solirubrobacterales</taxon>
        <taxon>Patulibacteraceae</taxon>
        <taxon>Patulibacter</taxon>
    </lineage>
</organism>
<accession>H0E3H4</accession>
<evidence type="ECO:0000313" key="3">
    <source>
        <dbReference type="Proteomes" id="UP000005143"/>
    </source>
</evidence>
<protein>
    <submittedName>
        <fullName evidence="2">NAD-dependent epimerase/dehydratase</fullName>
    </submittedName>
</protein>
<reference evidence="2 3" key="1">
    <citation type="journal article" date="2013" name="Biodegradation">
        <title>Quantitative proteomic analysis of ibuprofen-degrading Patulibacter sp. strain I11.</title>
        <authorList>
            <person name="Almeida B."/>
            <person name="Kjeldal H."/>
            <person name="Lolas I."/>
            <person name="Knudsen A.D."/>
            <person name="Carvalho G."/>
            <person name="Nielsen K.L."/>
            <person name="Barreto Crespo M.T."/>
            <person name="Stensballe A."/>
            <person name="Nielsen J.L."/>
        </authorList>
    </citation>
    <scope>NUCLEOTIDE SEQUENCE [LARGE SCALE GENOMIC DNA]</scope>
    <source>
        <strain evidence="2 3">I11</strain>
    </source>
</reference>
<dbReference type="Pfam" id="PF01370">
    <property type="entry name" value="Epimerase"/>
    <property type="match status" value="1"/>
</dbReference>